<keyword evidence="2" id="KW-1185">Reference proteome</keyword>
<dbReference type="EMBL" id="JACLAU010000008">
    <property type="protein sequence ID" value="MBC2651593.1"/>
    <property type="molecule type" value="Genomic_DNA"/>
</dbReference>
<comment type="caution">
    <text evidence="1">The sequence shown here is derived from an EMBL/GenBank/DDBJ whole genome shotgun (WGS) entry which is preliminary data.</text>
</comment>
<gene>
    <name evidence="1" type="ORF">H7F49_07745</name>
</gene>
<dbReference type="Proteomes" id="UP000520156">
    <property type="component" value="Unassembled WGS sequence"/>
</dbReference>
<evidence type="ECO:0000313" key="1">
    <source>
        <dbReference type="EMBL" id="MBC2651593.1"/>
    </source>
</evidence>
<accession>A0A7X1F745</accession>
<name>A0A7X1F745_9SPHN</name>
<dbReference type="RefSeq" id="WP_185683013.1">
    <property type="nucleotide sequence ID" value="NZ_JACLAU010000008.1"/>
</dbReference>
<reference evidence="1 2" key="1">
    <citation type="submission" date="2020-08" db="EMBL/GenBank/DDBJ databases">
        <title>The genome sequence of Novosphingobium flavum 4Y4.</title>
        <authorList>
            <person name="Liu Y."/>
        </authorList>
    </citation>
    <scope>NUCLEOTIDE SEQUENCE [LARGE SCALE GENOMIC DNA]</scope>
    <source>
        <strain evidence="1 2">4Y4</strain>
    </source>
</reference>
<sequence>MAKVVPLLMVAAIIAALAFWHGATGSSASRAALSLFPALLAMGSWRTDLLRQP</sequence>
<dbReference type="AlphaFoldDB" id="A0A7X1F745"/>
<evidence type="ECO:0000313" key="2">
    <source>
        <dbReference type="Proteomes" id="UP000520156"/>
    </source>
</evidence>
<proteinExistence type="predicted"/>
<protein>
    <submittedName>
        <fullName evidence="1">Uncharacterized protein</fullName>
    </submittedName>
</protein>
<organism evidence="1 2">
    <name type="scientific">Novosphingobium aerophilum</name>
    <dbReference type="NCBI Taxonomy" id="2839843"/>
    <lineage>
        <taxon>Bacteria</taxon>
        <taxon>Pseudomonadati</taxon>
        <taxon>Pseudomonadota</taxon>
        <taxon>Alphaproteobacteria</taxon>
        <taxon>Sphingomonadales</taxon>
        <taxon>Sphingomonadaceae</taxon>
        <taxon>Novosphingobium</taxon>
    </lineage>
</organism>